<reference evidence="3 4" key="1">
    <citation type="submission" date="2019-06" db="EMBL/GenBank/DDBJ databases">
        <title>Genomic Encyclopedia of Type Strains, Phase IV (KMG-V): Genome sequencing to study the core and pangenomes of soil and plant-associated prokaryotes.</title>
        <authorList>
            <person name="Whitman W."/>
        </authorList>
    </citation>
    <scope>NUCLEOTIDE SEQUENCE [LARGE SCALE GENOMIC DNA]</scope>
    <source>
        <strain evidence="3 4">BR 11865</strain>
    </source>
</reference>
<dbReference type="RefSeq" id="WP_145619452.1">
    <property type="nucleotide sequence ID" value="NZ_VITO01000019.1"/>
</dbReference>
<dbReference type="GO" id="GO:0006302">
    <property type="term" value="P:double-strand break repair"/>
    <property type="evidence" value="ECO:0007669"/>
    <property type="project" value="InterPro"/>
</dbReference>
<accession>A0A560FHN8</accession>
<dbReference type="InterPro" id="IPR038729">
    <property type="entry name" value="Rad50/SbcC_AAA"/>
</dbReference>
<dbReference type="SUPFAM" id="SSF52540">
    <property type="entry name" value="P-loop containing nucleoside triphosphate hydrolases"/>
    <property type="match status" value="1"/>
</dbReference>
<evidence type="ECO:0000313" key="3">
    <source>
        <dbReference type="EMBL" id="TWB21105.1"/>
    </source>
</evidence>
<dbReference type="PANTHER" id="PTHR32114">
    <property type="entry name" value="ABC TRANSPORTER ABCH.3"/>
    <property type="match status" value="1"/>
</dbReference>
<dbReference type="Gene3D" id="3.40.50.300">
    <property type="entry name" value="P-loop containing nucleotide triphosphate hydrolases"/>
    <property type="match status" value="1"/>
</dbReference>
<dbReference type="GO" id="GO:0016887">
    <property type="term" value="F:ATP hydrolysis activity"/>
    <property type="evidence" value="ECO:0007669"/>
    <property type="project" value="InterPro"/>
</dbReference>
<gene>
    <name evidence="3" type="ORF">FBZ88_11979</name>
</gene>
<organism evidence="3 4">
    <name type="scientific">Nitrospirillum amazonense</name>
    <dbReference type="NCBI Taxonomy" id="28077"/>
    <lineage>
        <taxon>Bacteria</taxon>
        <taxon>Pseudomonadati</taxon>
        <taxon>Pseudomonadota</taxon>
        <taxon>Alphaproteobacteria</taxon>
        <taxon>Rhodospirillales</taxon>
        <taxon>Azospirillaceae</taxon>
        <taxon>Nitrospirillum</taxon>
    </lineage>
</organism>
<evidence type="ECO:0000256" key="1">
    <source>
        <dbReference type="SAM" id="Coils"/>
    </source>
</evidence>
<evidence type="ECO:0000313" key="4">
    <source>
        <dbReference type="Proteomes" id="UP000316545"/>
    </source>
</evidence>
<dbReference type="PANTHER" id="PTHR32114:SF2">
    <property type="entry name" value="ABC TRANSPORTER ABCH.3"/>
    <property type="match status" value="1"/>
</dbReference>
<dbReference type="InterPro" id="IPR027417">
    <property type="entry name" value="P-loop_NTPase"/>
</dbReference>
<feature type="coiled-coil region" evidence="1">
    <location>
        <begin position="225"/>
        <end position="252"/>
    </location>
</feature>
<sequence>MKILRLKNLYLISMTERKAKKIPFHEKVTVIKGENDTGKSSIIKSIYWCLGAEPAVISDRWKELSPTGVLEFSVDGEEYSVIRTGNLFGIFNAYGSLLLKTASVAEGITPFISRLLDFGLHLTNREGDPEIPPPAYCFLPFYIDQDQGWVAQWNSFQNLGQYSSWKKSIIPYHSGIKPNEFFIINAQLTQERQRKLEKESERRTINSAALRIKDRQKAISIDIDAESYKKAIADLLKELSALQGQRSILMAQLSDHHNQKAMLEEQMGIVRAALSEFDKDYKFIQGHDHDAISCPTCGAEYENSFFHRFSLIEDREACRQFLSKNSSNLEAISTKISKSNAKINHGNFRITKINSILDQKKKKLRLRDVIDAEAEKKAHQLMVAEIEGIERDLQKCNLRIARLQDDIKKYDDPDRKSNIQGFYHEKIIKFSRSLNLNLDFPPFIDYKIKETGNDRPRAMLAYFYAYLHTVREFTTSCFCPVVIDSPKQQDPDPNNTNATFNLIFSQMPDDTQLILGTVSLPDVTFEGHSITLSDKYSLLQEGEFEEVSSHINPRIDLLYS</sequence>
<feature type="domain" description="Rad50/SbcC-type AAA" evidence="2">
    <location>
        <begin position="19"/>
        <end position="55"/>
    </location>
</feature>
<dbReference type="EMBL" id="VITO01000019">
    <property type="protein sequence ID" value="TWB21105.1"/>
    <property type="molecule type" value="Genomic_DNA"/>
</dbReference>
<dbReference type="Proteomes" id="UP000316545">
    <property type="component" value="Unassembled WGS sequence"/>
</dbReference>
<protein>
    <recommendedName>
        <fullName evidence="2">Rad50/SbcC-type AAA domain-containing protein</fullName>
    </recommendedName>
</protein>
<proteinExistence type="predicted"/>
<evidence type="ECO:0000259" key="2">
    <source>
        <dbReference type="Pfam" id="PF13476"/>
    </source>
</evidence>
<comment type="caution">
    <text evidence="3">The sequence shown here is derived from an EMBL/GenBank/DDBJ whole genome shotgun (WGS) entry which is preliminary data.</text>
</comment>
<keyword evidence="4" id="KW-1185">Reference proteome</keyword>
<keyword evidence="1" id="KW-0175">Coiled coil</keyword>
<name>A0A560FHN8_9PROT</name>
<dbReference type="AlphaFoldDB" id="A0A560FHN8"/>
<dbReference type="Pfam" id="PF13476">
    <property type="entry name" value="AAA_23"/>
    <property type="match status" value="1"/>
</dbReference>